<dbReference type="GO" id="GO:0005886">
    <property type="term" value="C:plasma membrane"/>
    <property type="evidence" value="ECO:0007669"/>
    <property type="project" value="UniProtKB-SubCell"/>
</dbReference>
<evidence type="ECO:0000256" key="2">
    <source>
        <dbReference type="ARBA" id="ARBA00022475"/>
    </source>
</evidence>
<name>A0A7S9LSE3_9RHOB</name>
<accession>A0A7S9LSE3</accession>
<sequence>MSGAELAAILVIALVAAASPGPATLAISATSMAQGRRVGLALASGVLTGSLMWSSSAALGLAALMAAHGWLIEAFRYVAGAYLLWLAWRSARSAMQSRAPLAVETPAAVRAAYLRGLGLHLTNPKAIFFFGALYTVGLPVGATAADVLTIFLSIACLSATVFLGYAVLFSLAPARRVYARARRLFEAVAATLFGVAGLSLLLRRTA</sequence>
<dbReference type="KEGG" id="poz:I0K15_01200"/>
<keyword evidence="2" id="KW-1003">Cell membrane</keyword>
<evidence type="ECO:0000256" key="3">
    <source>
        <dbReference type="ARBA" id="ARBA00022692"/>
    </source>
</evidence>
<feature type="transmembrane region" description="Helical" evidence="6">
    <location>
        <begin position="59"/>
        <end position="88"/>
    </location>
</feature>
<dbReference type="InterPro" id="IPR001123">
    <property type="entry name" value="LeuE-type"/>
</dbReference>
<keyword evidence="3 6" id="KW-0812">Transmembrane</keyword>
<dbReference type="GO" id="GO:0015171">
    <property type="term" value="F:amino acid transmembrane transporter activity"/>
    <property type="evidence" value="ECO:0007669"/>
    <property type="project" value="TreeGrafter"/>
</dbReference>
<dbReference type="PANTHER" id="PTHR30086">
    <property type="entry name" value="ARGININE EXPORTER PROTEIN ARGO"/>
    <property type="match status" value="1"/>
</dbReference>
<proteinExistence type="predicted"/>
<protein>
    <submittedName>
        <fullName evidence="7">LysE family transporter</fullName>
    </submittedName>
</protein>
<dbReference type="PANTHER" id="PTHR30086:SF19">
    <property type="entry name" value="THREONINE EFFLUX PROTEIN"/>
    <property type="match status" value="1"/>
</dbReference>
<feature type="transmembrane region" description="Helical" evidence="6">
    <location>
        <begin position="150"/>
        <end position="172"/>
    </location>
</feature>
<feature type="transmembrane region" description="Helical" evidence="6">
    <location>
        <begin position="184"/>
        <end position="202"/>
    </location>
</feature>
<keyword evidence="5 6" id="KW-0472">Membrane</keyword>
<keyword evidence="4 6" id="KW-1133">Transmembrane helix</keyword>
<evidence type="ECO:0000256" key="1">
    <source>
        <dbReference type="ARBA" id="ARBA00004651"/>
    </source>
</evidence>
<dbReference type="Pfam" id="PF01810">
    <property type="entry name" value="LysE"/>
    <property type="match status" value="1"/>
</dbReference>
<dbReference type="Proteomes" id="UP000594800">
    <property type="component" value="Chromosome"/>
</dbReference>
<organism evidence="7 8">
    <name type="scientific">Pontivivens ytuae</name>
    <dbReference type="NCBI Taxonomy" id="2789856"/>
    <lineage>
        <taxon>Bacteria</taxon>
        <taxon>Pseudomonadati</taxon>
        <taxon>Pseudomonadota</taxon>
        <taxon>Alphaproteobacteria</taxon>
        <taxon>Rhodobacterales</taxon>
        <taxon>Paracoccaceae</taxon>
        <taxon>Pontivivens</taxon>
    </lineage>
</organism>
<dbReference type="RefSeq" id="WP_196103638.1">
    <property type="nucleotide sequence ID" value="NZ_CP064942.1"/>
</dbReference>
<keyword evidence="8" id="KW-1185">Reference proteome</keyword>
<comment type="subcellular location">
    <subcellularLocation>
        <location evidence="1">Cell membrane</location>
        <topology evidence="1">Multi-pass membrane protein</topology>
    </subcellularLocation>
</comment>
<reference evidence="7 8" key="1">
    <citation type="submission" date="2020-11" db="EMBL/GenBank/DDBJ databases">
        <title>Description of Pontivivens ytuae sp. nov. isolated from deep sea sediment of Mariana Trench.</title>
        <authorList>
            <person name="Wang Z."/>
            <person name="Sun Q.-L."/>
            <person name="Xu X.-D."/>
            <person name="Tang Y.-Z."/>
            <person name="Zhang J."/>
        </authorList>
    </citation>
    <scope>NUCLEOTIDE SEQUENCE [LARGE SCALE GENOMIC DNA]</scope>
    <source>
        <strain evidence="7 8">MT2928</strain>
    </source>
</reference>
<evidence type="ECO:0000256" key="5">
    <source>
        <dbReference type="ARBA" id="ARBA00023136"/>
    </source>
</evidence>
<evidence type="ECO:0000256" key="4">
    <source>
        <dbReference type="ARBA" id="ARBA00022989"/>
    </source>
</evidence>
<evidence type="ECO:0000313" key="8">
    <source>
        <dbReference type="Proteomes" id="UP000594800"/>
    </source>
</evidence>
<feature type="transmembrane region" description="Helical" evidence="6">
    <location>
        <begin position="126"/>
        <end position="144"/>
    </location>
</feature>
<dbReference type="AlphaFoldDB" id="A0A7S9LSE3"/>
<dbReference type="EMBL" id="CP064942">
    <property type="protein sequence ID" value="QPH54429.1"/>
    <property type="molecule type" value="Genomic_DNA"/>
</dbReference>
<evidence type="ECO:0000313" key="7">
    <source>
        <dbReference type="EMBL" id="QPH54429.1"/>
    </source>
</evidence>
<gene>
    <name evidence="7" type="ORF">I0K15_01200</name>
</gene>
<evidence type="ECO:0000256" key="6">
    <source>
        <dbReference type="SAM" id="Phobius"/>
    </source>
</evidence>